<keyword evidence="4" id="KW-1185">Reference proteome</keyword>
<keyword evidence="2" id="KW-0012">Acyltransferase</keyword>
<dbReference type="PANTHER" id="PTHR31625">
    <property type="match status" value="1"/>
</dbReference>
<reference evidence="3" key="1">
    <citation type="submission" date="2020-01" db="EMBL/GenBank/DDBJ databases">
        <title>Genome sequence of Kobresia littledalei, the first chromosome-level genome in the family Cyperaceae.</title>
        <authorList>
            <person name="Qu G."/>
        </authorList>
    </citation>
    <scope>NUCLEOTIDE SEQUENCE</scope>
    <source>
        <strain evidence="3">C.B.Clarke</strain>
        <tissue evidence="3">Leaf</tissue>
    </source>
</reference>
<evidence type="ECO:0000256" key="1">
    <source>
        <dbReference type="ARBA" id="ARBA00022679"/>
    </source>
</evidence>
<gene>
    <name evidence="3" type="ORF">FCM35_KLT14703</name>
</gene>
<dbReference type="InterPro" id="IPR023213">
    <property type="entry name" value="CAT-like_dom_sf"/>
</dbReference>
<evidence type="ECO:0000256" key="2">
    <source>
        <dbReference type="ARBA" id="ARBA00023315"/>
    </source>
</evidence>
<dbReference type="Pfam" id="PF02458">
    <property type="entry name" value="Transferase"/>
    <property type="match status" value="1"/>
</dbReference>
<dbReference type="Proteomes" id="UP000623129">
    <property type="component" value="Unassembled WGS sequence"/>
</dbReference>
<organism evidence="3 4">
    <name type="scientific">Carex littledalei</name>
    <dbReference type="NCBI Taxonomy" id="544730"/>
    <lineage>
        <taxon>Eukaryota</taxon>
        <taxon>Viridiplantae</taxon>
        <taxon>Streptophyta</taxon>
        <taxon>Embryophyta</taxon>
        <taxon>Tracheophyta</taxon>
        <taxon>Spermatophyta</taxon>
        <taxon>Magnoliopsida</taxon>
        <taxon>Liliopsida</taxon>
        <taxon>Poales</taxon>
        <taxon>Cyperaceae</taxon>
        <taxon>Cyperoideae</taxon>
        <taxon>Cariceae</taxon>
        <taxon>Carex</taxon>
        <taxon>Carex subgen. Euthyceras</taxon>
    </lineage>
</organism>
<keyword evidence="1 3" id="KW-0808">Transferase</keyword>
<dbReference type="EMBL" id="SWLB01000027">
    <property type="protein sequence ID" value="KAF3321450.1"/>
    <property type="molecule type" value="Genomic_DNA"/>
</dbReference>
<comment type="caution">
    <text evidence="3">The sequence shown here is derived from an EMBL/GenBank/DDBJ whole genome shotgun (WGS) entry which is preliminary data.</text>
</comment>
<dbReference type="AlphaFoldDB" id="A0A833VDG8"/>
<dbReference type="OrthoDB" id="1862401at2759"/>
<dbReference type="GO" id="GO:0016747">
    <property type="term" value="F:acyltransferase activity, transferring groups other than amino-acyl groups"/>
    <property type="evidence" value="ECO:0007669"/>
    <property type="project" value="UniProtKB-ARBA"/>
</dbReference>
<evidence type="ECO:0000313" key="4">
    <source>
        <dbReference type="Proteomes" id="UP000623129"/>
    </source>
</evidence>
<proteinExistence type="predicted"/>
<sequence length="271" mass="30272">MASNPLPLKIIDTSRVAPPPSITPDCASLPFTFFDLIMTTFTPVERLFFYSYRHPTVHFLSSHLPSLKRSLSLTLATYYPLAGGYRRKPGTDNELEHYYKEGDGVSFTVAECVDGRFEDLANDYERDVSQLDCLVPLLPKSGDDEESKPVLAVQVTVFPEQGIVIGTWMNHTVCDGSSFMPFMHTWSETCLSGVLSSSWVPVFDRSLFSDPSNLYPFYYKQIQNALISGTEGIYKDSKPPSDPVVATFSFGHILIWATTYPKAEATSFDQG</sequence>
<accession>A0A833VDG8</accession>
<name>A0A833VDG8_9POAL</name>
<protein>
    <submittedName>
        <fullName evidence="3">Malonyl-coenzyme A:anthocyanin 3-O-glucoside-6''-O-malonyltransferase-like protein</fullName>
    </submittedName>
</protein>
<dbReference type="Gene3D" id="3.30.559.10">
    <property type="entry name" value="Chloramphenicol acetyltransferase-like domain"/>
    <property type="match status" value="1"/>
</dbReference>
<evidence type="ECO:0000313" key="3">
    <source>
        <dbReference type="EMBL" id="KAF3321450.1"/>
    </source>
</evidence>
<dbReference type="InterPro" id="IPR051504">
    <property type="entry name" value="Plant_metabolite_acyltrans"/>
</dbReference>